<protein>
    <submittedName>
        <fullName evidence="1">Uncharacterized protein</fullName>
    </submittedName>
</protein>
<dbReference type="Proteomes" id="UP001600165">
    <property type="component" value="Unassembled WGS sequence"/>
</dbReference>
<comment type="caution">
    <text evidence="1">The sequence shown here is derived from an EMBL/GenBank/DDBJ whole genome shotgun (WGS) entry which is preliminary data.</text>
</comment>
<evidence type="ECO:0000313" key="1">
    <source>
        <dbReference type="EMBL" id="MFE4106425.1"/>
    </source>
</evidence>
<reference evidence="1 2" key="1">
    <citation type="submission" date="2024-10" db="EMBL/GenBank/DDBJ databases">
        <authorList>
            <person name="Ratan Roy A."/>
            <person name="Morales Sandoval P.H."/>
            <person name="De Los Santos Villalobos S."/>
            <person name="Chakraborty S."/>
            <person name="Mukherjee J."/>
        </authorList>
    </citation>
    <scope>NUCLEOTIDE SEQUENCE [LARGE SCALE GENOMIC DNA]</scope>
    <source>
        <strain evidence="1 2">S1</strain>
    </source>
</reference>
<accession>A0ABW6IFH7</accession>
<proteinExistence type="predicted"/>
<dbReference type="RefSeq" id="WP_377964165.1">
    <property type="nucleotide sequence ID" value="NZ_JBHZOL010000065.1"/>
</dbReference>
<evidence type="ECO:0000313" key="2">
    <source>
        <dbReference type="Proteomes" id="UP001600165"/>
    </source>
</evidence>
<gene>
    <name evidence="1" type="ORF">ACFVKH_09070</name>
</gene>
<sequence length="109" mass="12127">MFLKSHTVCYRLTPKKEGYRLELWEPAIPNSLSRKPYCFMVSYGVKSKGEAQQILNGYLVANGGQAADISNISISTADGKVYTTSYWPLAGTCGVAEETQLIYHSLERN</sequence>
<organism evidence="1 2">
    <name type="scientific">Almyronema epifaneia S1</name>
    <dbReference type="NCBI Taxonomy" id="2991925"/>
    <lineage>
        <taxon>Bacteria</taxon>
        <taxon>Bacillati</taxon>
        <taxon>Cyanobacteriota</taxon>
        <taxon>Cyanophyceae</taxon>
        <taxon>Nodosilineales</taxon>
        <taxon>Nodosilineaceae</taxon>
        <taxon>Almyronema</taxon>
        <taxon>Almyronema epifaneia</taxon>
    </lineage>
</organism>
<dbReference type="EMBL" id="JBHZOL010000065">
    <property type="protein sequence ID" value="MFE4106425.1"/>
    <property type="molecule type" value="Genomic_DNA"/>
</dbReference>
<keyword evidence="2" id="KW-1185">Reference proteome</keyword>
<name>A0ABW6IFH7_9CYAN</name>